<evidence type="ECO:0000313" key="2">
    <source>
        <dbReference type="EMBL" id="CAJ0726443.1"/>
    </source>
</evidence>
<keyword evidence="1" id="KW-0472">Membrane</keyword>
<dbReference type="RefSeq" id="WP_004635200.1">
    <property type="nucleotide sequence ID" value="NZ_CABKQE010000004.1"/>
</dbReference>
<reference evidence="3" key="1">
    <citation type="submission" date="2018-06" db="EMBL/GenBank/DDBJ databases">
        <authorList>
            <person name="O'Rourke A."/>
        </authorList>
    </citation>
    <scope>NUCLEOTIDE SEQUENCE</scope>
    <source>
        <strain evidence="3">132550021-3</strain>
    </source>
</reference>
<dbReference type="EMBL" id="CATWFT010000009">
    <property type="protein sequence ID" value="CAJ0726443.1"/>
    <property type="molecule type" value="Genomic_DNA"/>
</dbReference>
<evidence type="ECO:0000313" key="3">
    <source>
        <dbReference type="EMBL" id="MBX3891947.1"/>
    </source>
</evidence>
<dbReference type="EMBL" id="QGBI01000019">
    <property type="protein sequence ID" value="MBX3891947.1"/>
    <property type="molecule type" value="Genomic_DNA"/>
</dbReference>
<evidence type="ECO:0008006" key="6">
    <source>
        <dbReference type="Google" id="ProtNLM"/>
    </source>
</evidence>
<protein>
    <recommendedName>
        <fullName evidence="6">DUF805 domain-containing protein</fullName>
    </recommendedName>
</protein>
<name>A0A1C0XDC0_RALPI</name>
<proteinExistence type="predicted"/>
<accession>A0A1C0XDC0</accession>
<feature type="transmembrane region" description="Helical" evidence="1">
    <location>
        <begin position="42"/>
        <end position="63"/>
    </location>
</feature>
<dbReference type="GeneID" id="61391069"/>
<sequence>MMVHGFDMAGYGLAHWITFAVMAVVLLYPIGRILMRIGLSPFWAILVLVPFFNLIGLWVLAFVEWPRQGSGRPG</sequence>
<keyword evidence="4" id="KW-1185">Reference proteome</keyword>
<keyword evidence="1" id="KW-0812">Transmembrane</keyword>
<keyword evidence="1" id="KW-1133">Transmembrane helix</keyword>
<reference evidence="2 4" key="2">
    <citation type="submission" date="2023-07" db="EMBL/GenBank/DDBJ databases">
        <authorList>
            <person name="Peeters C."/>
        </authorList>
    </citation>
    <scope>NUCLEOTIDE SEQUENCE [LARGE SCALE GENOMIC DNA]</scope>
    <source>
        <strain evidence="2 4">R-38712</strain>
    </source>
</reference>
<evidence type="ECO:0000313" key="4">
    <source>
        <dbReference type="Proteomes" id="UP001189303"/>
    </source>
</evidence>
<evidence type="ECO:0000313" key="5">
    <source>
        <dbReference type="Proteomes" id="UP001199322"/>
    </source>
</evidence>
<comment type="caution">
    <text evidence="3">The sequence shown here is derived from an EMBL/GenBank/DDBJ whole genome shotgun (WGS) entry which is preliminary data.</text>
</comment>
<gene>
    <name evidence="3" type="ORF">DEE74_18955</name>
    <name evidence="2" type="ORF">R38712_03050</name>
</gene>
<dbReference type="Proteomes" id="UP001199322">
    <property type="component" value="Unassembled WGS sequence"/>
</dbReference>
<dbReference type="AlphaFoldDB" id="A0A1C0XDC0"/>
<feature type="transmembrane region" description="Helical" evidence="1">
    <location>
        <begin position="12"/>
        <end position="30"/>
    </location>
</feature>
<organism evidence="3 5">
    <name type="scientific">Ralstonia pickettii</name>
    <name type="common">Burkholderia pickettii</name>
    <dbReference type="NCBI Taxonomy" id="329"/>
    <lineage>
        <taxon>Bacteria</taxon>
        <taxon>Pseudomonadati</taxon>
        <taxon>Pseudomonadota</taxon>
        <taxon>Betaproteobacteria</taxon>
        <taxon>Burkholderiales</taxon>
        <taxon>Burkholderiaceae</taxon>
        <taxon>Ralstonia</taxon>
    </lineage>
</organism>
<evidence type="ECO:0000256" key="1">
    <source>
        <dbReference type="SAM" id="Phobius"/>
    </source>
</evidence>
<dbReference type="Proteomes" id="UP001189303">
    <property type="component" value="Unassembled WGS sequence"/>
</dbReference>